<name>A0A7G4AWC5_9CAUD</name>
<sequence length="62" mass="7292">MYTAMDLVVSSLSLVHPDQPYEWIHRAATEMVAFADRYPEPTMEQRMALDERVRKMCTTGEW</sequence>
<evidence type="ECO:0000313" key="1">
    <source>
        <dbReference type="EMBL" id="QMP84315.1"/>
    </source>
</evidence>
<organism evidence="1 2">
    <name type="scientific">Streptomyces phage Coruscant</name>
    <dbReference type="NCBI Taxonomy" id="2739834"/>
    <lineage>
        <taxon>Viruses</taxon>
        <taxon>Duplodnaviria</taxon>
        <taxon>Heunggongvirae</taxon>
        <taxon>Uroviricota</taxon>
        <taxon>Caudoviricetes</taxon>
        <taxon>Stanwilliamsviridae</taxon>
        <taxon>Boydwoodruffvirinae</taxon>
        <taxon>Coruscantvirus</taxon>
        <taxon>Coruscantvirus coruscant</taxon>
    </lineage>
</organism>
<gene>
    <name evidence="1" type="ORF">HUN41_00223</name>
</gene>
<proteinExistence type="predicted"/>
<protein>
    <submittedName>
        <fullName evidence="1">Uncharacterized protein</fullName>
    </submittedName>
</protein>
<accession>A0A7G4AWC5</accession>
<dbReference type="Proteomes" id="UP000515922">
    <property type="component" value="Segment"/>
</dbReference>
<reference evidence="1 2" key="1">
    <citation type="submission" date="2020-07" db="EMBL/GenBank/DDBJ databases">
        <title>Streptomyces phage Genome sequencing and assembly.</title>
        <authorList>
            <person name="Sharma V."/>
            <person name="Hardy A."/>
            <person name="Frunzke J."/>
        </authorList>
    </citation>
    <scope>NUCLEOTIDE SEQUENCE [LARGE SCALE GENOMIC DNA]</scope>
</reference>
<keyword evidence="2" id="KW-1185">Reference proteome</keyword>
<dbReference type="EMBL" id="MT711976">
    <property type="protein sequence ID" value="QMP84315.1"/>
    <property type="molecule type" value="Genomic_DNA"/>
</dbReference>
<evidence type="ECO:0000313" key="2">
    <source>
        <dbReference type="Proteomes" id="UP000515922"/>
    </source>
</evidence>